<evidence type="ECO:0000313" key="2">
    <source>
        <dbReference type="Proteomes" id="UP001476798"/>
    </source>
</evidence>
<dbReference type="Proteomes" id="UP001476798">
    <property type="component" value="Unassembled WGS sequence"/>
</dbReference>
<name>A0ABV0PE97_9TELE</name>
<proteinExistence type="predicted"/>
<reference evidence="1 2" key="1">
    <citation type="submission" date="2021-06" db="EMBL/GenBank/DDBJ databases">
        <authorList>
            <person name="Palmer J.M."/>
        </authorList>
    </citation>
    <scope>NUCLEOTIDE SEQUENCE [LARGE SCALE GENOMIC DNA]</scope>
    <source>
        <strain evidence="1 2">GA_2019</strain>
        <tissue evidence="1">Muscle</tissue>
    </source>
</reference>
<organism evidence="1 2">
    <name type="scientific">Goodea atripinnis</name>
    <dbReference type="NCBI Taxonomy" id="208336"/>
    <lineage>
        <taxon>Eukaryota</taxon>
        <taxon>Metazoa</taxon>
        <taxon>Chordata</taxon>
        <taxon>Craniata</taxon>
        <taxon>Vertebrata</taxon>
        <taxon>Euteleostomi</taxon>
        <taxon>Actinopterygii</taxon>
        <taxon>Neopterygii</taxon>
        <taxon>Teleostei</taxon>
        <taxon>Neoteleostei</taxon>
        <taxon>Acanthomorphata</taxon>
        <taxon>Ovalentaria</taxon>
        <taxon>Atherinomorphae</taxon>
        <taxon>Cyprinodontiformes</taxon>
        <taxon>Goodeidae</taxon>
        <taxon>Goodea</taxon>
    </lineage>
</organism>
<evidence type="ECO:0000313" key="1">
    <source>
        <dbReference type="EMBL" id="MEQ2181796.1"/>
    </source>
</evidence>
<sequence length="123" mass="14155">MNINIFKQLNLSCKQQKGVVAFFIASEKKPVGEGYRCATLCKYLENINILVVLELQLFKPLEHLGTDYQPMPCKHFATKHWRSILFFPGPLHNVFSCCSNVLEIHAVSSHKAQRCCCNYTEYK</sequence>
<dbReference type="EMBL" id="JAHRIO010071082">
    <property type="protein sequence ID" value="MEQ2181796.1"/>
    <property type="molecule type" value="Genomic_DNA"/>
</dbReference>
<accession>A0ABV0PE97</accession>
<comment type="caution">
    <text evidence="1">The sequence shown here is derived from an EMBL/GenBank/DDBJ whole genome shotgun (WGS) entry which is preliminary data.</text>
</comment>
<protein>
    <submittedName>
        <fullName evidence="1">Uncharacterized protein</fullName>
    </submittedName>
</protein>
<gene>
    <name evidence="1" type="ORF">GOODEAATRI_015224</name>
</gene>
<keyword evidence="2" id="KW-1185">Reference proteome</keyword>